<keyword evidence="2" id="KW-0346">Stress response</keyword>
<dbReference type="AlphaFoldDB" id="A0A3B1DVW2"/>
<dbReference type="Proteomes" id="UP000271849">
    <property type="component" value="Chromosome"/>
</dbReference>
<dbReference type="InterPro" id="IPR009012">
    <property type="entry name" value="GrpE_head"/>
</dbReference>
<dbReference type="InterPro" id="IPR013805">
    <property type="entry name" value="GrpE_CC"/>
</dbReference>
<dbReference type="GO" id="GO:0051087">
    <property type="term" value="F:protein-folding chaperone binding"/>
    <property type="evidence" value="ECO:0007669"/>
    <property type="project" value="InterPro"/>
</dbReference>
<evidence type="ECO:0000256" key="3">
    <source>
        <dbReference type="ARBA" id="ARBA00023186"/>
    </source>
</evidence>
<dbReference type="EMBL" id="LR025085">
    <property type="protein sequence ID" value="VAX76413.1"/>
    <property type="molecule type" value="Genomic_DNA"/>
</dbReference>
<evidence type="ECO:0000256" key="2">
    <source>
        <dbReference type="ARBA" id="ARBA00023016"/>
    </source>
</evidence>
<sequence>MNNINKSNTIKLNEDKNKKKTDLISNEIEKKIYSIKKKKKNMRLRFYAEIENIKKNNSKEVLNIQNNMFFNFIQSIVPIVNKIDNLVKKSENFIVEKHPVIEGIKLTKNIFEKNLKIWNIKKINKLNIPFNSNIHSLKKTQKLKKITNTTIIKNIIKNGYTFNKKVIKKAIVQI</sequence>
<dbReference type="RefSeq" id="WP_158349014.1">
    <property type="nucleotide sequence ID" value="NZ_LR025085.1"/>
</dbReference>
<dbReference type="GO" id="GO:0042803">
    <property type="term" value="F:protein homodimerization activity"/>
    <property type="evidence" value="ECO:0007669"/>
    <property type="project" value="InterPro"/>
</dbReference>
<dbReference type="InterPro" id="IPR000740">
    <property type="entry name" value="GrpE"/>
</dbReference>
<dbReference type="STRING" id="1921549.GCA_900128825_00126"/>
<dbReference type="Gene3D" id="2.30.22.10">
    <property type="entry name" value="Head domain of nucleotide exchange factor GrpE"/>
    <property type="match status" value="1"/>
</dbReference>
<evidence type="ECO:0000256" key="1">
    <source>
        <dbReference type="ARBA" id="ARBA00009054"/>
    </source>
</evidence>
<reference evidence="5" key="1">
    <citation type="submission" date="2018-09" db="EMBL/GenBank/DDBJ databases">
        <authorList>
            <person name="Manzano-Marin A."/>
            <person name="Manzano-Marin A."/>
        </authorList>
    </citation>
    <scope>NUCLEOTIDE SEQUENCE [LARGE SCALE GENOMIC DNA]</scope>
    <source>
        <strain evidence="5">BuCistrobi</strain>
    </source>
</reference>
<name>A0A3B1DVW2_9GAMM</name>
<protein>
    <submittedName>
        <fullName evidence="4">Protein GrpE</fullName>
    </submittedName>
</protein>
<dbReference type="GO" id="GO:0006457">
    <property type="term" value="P:protein folding"/>
    <property type="evidence" value="ECO:0007669"/>
    <property type="project" value="InterPro"/>
</dbReference>
<gene>
    <name evidence="4" type="primary">grpE1</name>
    <name evidence="4" type="ORF">BUCINSTRO3249_0126</name>
</gene>
<dbReference type="SUPFAM" id="SSF51064">
    <property type="entry name" value="Head domain of nucleotide exchange factor GrpE"/>
    <property type="match status" value="1"/>
</dbReference>
<keyword evidence="3" id="KW-0143">Chaperone</keyword>
<proteinExistence type="inferred from homology"/>
<evidence type="ECO:0000313" key="4">
    <source>
        <dbReference type="EMBL" id="VAX76413.1"/>
    </source>
</evidence>
<dbReference type="Gene3D" id="3.90.20.20">
    <property type="match status" value="1"/>
</dbReference>
<dbReference type="SUPFAM" id="SSF58014">
    <property type="entry name" value="Coiled-coil domain of nucleotide exchange factor GrpE"/>
    <property type="match status" value="1"/>
</dbReference>
<dbReference type="Pfam" id="PF01025">
    <property type="entry name" value="GrpE"/>
    <property type="match status" value="1"/>
</dbReference>
<dbReference type="OrthoDB" id="6554631at2"/>
<dbReference type="GO" id="GO:0000774">
    <property type="term" value="F:adenyl-nucleotide exchange factor activity"/>
    <property type="evidence" value="ECO:0007669"/>
    <property type="project" value="InterPro"/>
</dbReference>
<dbReference type="PRINTS" id="PR00773">
    <property type="entry name" value="GRPEPROTEIN"/>
</dbReference>
<organism evidence="4 5">
    <name type="scientific">Buchnera aphidicola</name>
    <name type="common">Cinara strobi</name>
    <dbReference type="NCBI Taxonomy" id="1921549"/>
    <lineage>
        <taxon>Bacteria</taxon>
        <taxon>Pseudomonadati</taxon>
        <taxon>Pseudomonadota</taxon>
        <taxon>Gammaproteobacteria</taxon>
        <taxon>Enterobacterales</taxon>
        <taxon>Erwiniaceae</taxon>
        <taxon>Buchnera</taxon>
    </lineage>
</organism>
<evidence type="ECO:0000313" key="5">
    <source>
        <dbReference type="Proteomes" id="UP000271849"/>
    </source>
</evidence>
<comment type="similarity">
    <text evidence="1">Belongs to the GrpE family.</text>
</comment>
<accession>A0A3B1DVW2</accession>